<reference evidence="9" key="1">
    <citation type="submission" date="2019-06" db="EMBL/GenBank/DDBJ databases">
        <title>Alistipes onderdonkii subsp. vulgaris subsp. nov., Alistipes dispar sp. nov. and Alistipes communis sp. nov., isolated from human faeces, and creation of Alistipes onderdonkii subsp. onderdonkii subsp. nov.</title>
        <authorList>
            <person name="Sakamoto M."/>
            <person name="Ikeyama N."/>
            <person name="Ogata Y."/>
            <person name="Suda W."/>
            <person name="Iino T."/>
            <person name="Hattori M."/>
            <person name="Ohkuma M."/>
        </authorList>
    </citation>
    <scope>NUCLEOTIDE SEQUENCE [LARGE SCALE GENOMIC DNA]</scope>
    <source>
        <strain evidence="9">5CBH24</strain>
    </source>
</reference>
<dbReference type="PANTHER" id="PTHR11228:SF7">
    <property type="entry name" value="PQQA PEPTIDE CYCLASE"/>
    <property type="match status" value="1"/>
</dbReference>
<dbReference type="CDD" id="cd01335">
    <property type="entry name" value="Radical_SAM"/>
    <property type="match status" value="1"/>
</dbReference>
<dbReference type="InterPro" id="IPR017200">
    <property type="entry name" value="PqqE-like"/>
</dbReference>
<dbReference type="SFLD" id="SFLDS00029">
    <property type="entry name" value="Radical_SAM"/>
    <property type="match status" value="1"/>
</dbReference>
<keyword evidence="9" id="KW-1185">Reference proteome</keyword>
<dbReference type="OrthoDB" id="9763993at2"/>
<dbReference type="Gene3D" id="3.20.20.70">
    <property type="entry name" value="Aldolase class I"/>
    <property type="match status" value="1"/>
</dbReference>
<sequence length="359" mass="41103">MDGRHLSLRKRLGLELYRRLHREAVERHELRTLFWECTLRCNLRCGHCGSDCTASPDCQDMPAEDFFRVLDRQITPRVDPHRVMVVLSGGEVLVRSDLERIGRALYDREYPWGMVTNGMALTPQRFDGLLGAGLHSMTVSIDGFEAEHNRLRRHPLSFVRAAEAVRMAAAEPSIAFDAVTCVTPALVPRLDEFKEYLLSLGLRSWRLFAIFPAGRAAEDPALQLSDGQFRALMEFVRRTRREGRIACSYACEGFLGGYEMEARDHFYHCDAGVSVASIRVDGAISGCTSVRADYAQGNIYRDDFWQVWTERFEPFRRREWMRRGACADCAAWRYCEGGPMHLRDADGGMMHCSYRRLCR</sequence>
<keyword evidence="5" id="KW-0408">Iron</keyword>
<dbReference type="PROSITE" id="PS51918">
    <property type="entry name" value="RADICAL_SAM"/>
    <property type="match status" value="1"/>
</dbReference>
<evidence type="ECO:0000256" key="1">
    <source>
        <dbReference type="ARBA" id="ARBA00001966"/>
    </source>
</evidence>
<evidence type="ECO:0000259" key="7">
    <source>
        <dbReference type="PROSITE" id="PS51918"/>
    </source>
</evidence>
<keyword evidence="6" id="KW-0411">Iron-sulfur</keyword>
<dbReference type="InterPro" id="IPR007197">
    <property type="entry name" value="rSAM"/>
</dbReference>
<dbReference type="GeneID" id="78342098"/>
<keyword evidence="4" id="KW-0479">Metal-binding</keyword>
<evidence type="ECO:0000313" key="8">
    <source>
        <dbReference type="EMBL" id="BBL04064.1"/>
    </source>
</evidence>
<dbReference type="PANTHER" id="PTHR11228">
    <property type="entry name" value="RADICAL SAM DOMAIN PROTEIN"/>
    <property type="match status" value="1"/>
</dbReference>
<organism evidence="8 9">
    <name type="scientific">Alistipes communis</name>
    <dbReference type="NCBI Taxonomy" id="2585118"/>
    <lineage>
        <taxon>Bacteria</taxon>
        <taxon>Pseudomonadati</taxon>
        <taxon>Bacteroidota</taxon>
        <taxon>Bacteroidia</taxon>
        <taxon>Bacteroidales</taxon>
        <taxon>Rikenellaceae</taxon>
        <taxon>Alistipes</taxon>
    </lineage>
</organism>
<dbReference type="Proteomes" id="UP000318946">
    <property type="component" value="Chromosome"/>
</dbReference>
<proteinExistence type="predicted"/>
<dbReference type="InterPro" id="IPR023885">
    <property type="entry name" value="4Fe4S-binding_SPASM_dom"/>
</dbReference>
<comment type="cofactor">
    <cofactor evidence="1">
        <name>[4Fe-4S] cluster</name>
        <dbReference type="ChEBI" id="CHEBI:49883"/>
    </cofactor>
</comment>
<dbReference type="EMBL" id="AP019735">
    <property type="protein sequence ID" value="BBL04064.1"/>
    <property type="molecule type" value="Genomic_DNA"/>
</dbReference>
<dbReference type="GO" id="GO:0051539">
    <property type="term" value="F:4 iron, 4 sulfur cluster binding"/>
    <property type="evidence" value="ECO:0007669"/>
    <property type="project" value="UniProtKB-KW"/>
</dbReference>
<dbReference type="Pfam" id="PF13186">
    <property type="entry name" value="SPASM"/>
    <property type="match status" value="1"/>
</dbReference>
<evidence type="ECO:0000256" key="4">
    <source>
        <dbReference type="ARBA" id="ARBA00022723"/>
    </source>
</evidence>
<feature type="domain" description="Radical SAM core" evidence="7">
    <location>
        <begin position="27"/>
        <end position="242"/>
    </location>
</feature>
<dbReference type="RefSeq" id="WP_141412618.1">
    <property type="nucleotide sequence ID" value="NZ_AP019735.1"/>
</dbReference>
<dbReference type="SUPFAM" id="SSF102114">
    <property type="entry name" value="Radical SAM enzymes"/>
    <property type="match status" value="1"/>
</dbReference>
<evidence type="ECO:0000256" key="6">
    <source>
        <dbReference type="ARBA" id="ARBA00023014"/>
    </source>
</evidence>
<evidence type="ECO:0000256" key="5">
    <source>
        <dbReference type="ARBA" id="ARBA00023004"/>
    </source>
</evidence>
<dbReference type="PIRSF" id="PIRSF037420">
    <property type="entry name" value="PQQ_syn_pqqE"/>
    <property type="match status" value="1"/>
</dbReference>
<dbReference type="AlphaFoldDB" id="A0A4Y1WUE6"/>
<evidence type="ECO:0000256" key="3">
    <source>
        <dbReference type="ARBA" id="ARBA00022691"/>
    </source>
</evidence>
<evidence type="ECO:0000313" key="9">
    <source>
        <dbReference type="Proteomes" id="UP000318946"/>
    </source>
</evidence>
<dbReference type="NCBIfam" id="TIGR04085">
    <property type="entry name" value="rSAM_more_4Fe4S"/>
    <property type="match status" value="1"/>
</dbReference>
<evidence type="ECO:0000256" key="2">
    <source>
        <dbReference type="ARBA" id="ARBA00022485"/>
    </source>
</evidence>
<keyword evidence="2" id="KW-0004">4Fe-4S</keyword>
<dbReference type="GO" id="GO:0003824">
    <property type="term" value="F:catalytic activity"/>
    <property type="evidence" value="ECO:0007669"/>
    <property type="project" value="InterPro"/>
</dbReference>
<dbReference type="InterPro" id="IPR026404">
    <property type="entry name" value="rSAM_w_lipo"/>
</dbReference>
<dbReference type="KEGG" id="acou:A5CBH24_13770"/>
<dbReference type="SFLD" id="SFLDG01067">
    <property type="entry name" value="SPASM/twitch_domain_containing"/>
    <property type="match status" value="1"/>
</dbReference>
<dbReference type="InterPro" id="IPR050377">
    <property type="entry name" value="Radical_SAM_PqqE_MftC-like"/>
</dbReference>
<dbReference type="NCBIfam" id="TIGR04133">
    <property type="entry name" value="rSAM_w_lipo"/>
    <property type="match status" value="1"/>
</dbReference>
<dbReference type="InterPro" id="IPR013785">
    <property type="entry name" value="Aldolase_TIM"/>
</dbReference>
<dbReference type="Pfam" id="PF04055">
    <property type="entry name" value="Radical_SAM"/>
    <property type="match status" value="1"/>
</dbReference>
<dbReference type="InterPro" id="IPR058240">
    <property type="entry name" value="rSAM_sf"/>
</dbReference>
<keyword evidence="3" id="KW-0949">S-adenosyl-L-methionine</keyword>
<protein>
    <submittedName>
        <fullName evidence="8">Radical SAM/SPASM domain-containing protein</fullName>
    </submittedName>
</protein>
<dbReference type="GO" id="GO:0046872">
    <property type="term" value="F:metal ion binding"/>
    <property type="evidence" value="ECO:0007669"/>
    <property type="project" value="UniProtKB-KW"/>
</dbReference>
<accession>A0A4Y1WUE6</accession>
<gene>
    <name evidence="8" type="ORF">A5CBH24_13770</name>
</gene>
<name>A0A4Y1WUE6_9BACT</name>